<feature type="compositionally biased region" description="Low complexity" evidence="1">
    <location>
        <begin position="1"/>
        <end position="15"/>
    </location>
</feature>
<sequence>AAAAGGAASGPGSAANSDDDEADRVLDALIEGDGAPPPETRALITPVDPERLLADPLLARLTADFNAFTYDFFGEPGAGGGGGGELLGGALEDGGGGGLEEGEDGGGAGPAAGAVADLSAIGDFEPLDPSLLLEAQDVGGGEGGGGGGAGLSTWGSMDPEAAAAAAQGGGEGGEALAGKLQGLALGSPWA</sequence>
<accession>A0A0D2JBY7</accession>
<proteinExistence type="predicted"/>
<name>A0A0D2JBY7_9CHLO</name>
<evidence type="ECO:0000313" key="2">
    <source>
        <dbReference type="EMBL" id="KIY97212.1"/>
    </source>
</evidence>
<reference evidence="2 3" key="1">
    <citation type="journal article" date="2013" name="BMC Genomics">
        <title>Reconstruction of the lipid metabolism for the microalga Monoraphidium neglectum from its genome sequence reveals characteristics suitable for biofuel production.</title>
        <authorList>
            <person name="Bogen C."/>
            <person name="Al-Dilaimi A."/>
            <person name="Albersmeier A."/>
            <person name="Wichmann J."/>
            <person name="Grundmann M."/>
            <person name="Rupp O."/>
            <person name="Lauersen K.J."/>
            <person name="Blifernez-Klassen O."/>
            <person name="Kalinowski J."/>
            <person name="Goesmann A."/>
            <person name="Mussgnug J.H."/>
            <person name="Kruse O."/>
        </authorList>
    </citation>
    <scope>NUCLEOTIDE SEQUENCE [LARGE SCALE GENOMIC DNA]</scope>
    <source>
        <strain evidence="2 3">SAG 48.87</strain>
    </source>
</reference>
<keyword evidence="3" id="KW-1185">Reference proteome</keyword>
<feature type="compositionally biased region" description="Gly residues" evidence="1">
    <location>
        <begin position="138"/>
        <end position="150"/>
    </location>
</feature>
<feature type="region of interest" description="Disordered" evidence="1">
    <location>
        <begin position="1"/>
        <end position="47"/>
    </location>
</feature>
<dbReference type="STRING" id="145388.A0A0D2JBY7"/>
<dbReference type="OrthoDB" id="41017at3166"/>
<evidence type="ECO:0000313" key="3">
    <source>
        <dbReference type="Proteomes" id="UP000054498"/>
    </source>
</evidence>
<evidence type="ECO:0000256" key="1">
    <source>
        <dbReference type="SAM" id="MobiDB-lite"/>
    </source>
</evidence>
<dbReference type="KEGG" id="mng:MNEG_10748"/>
<dbReference type="AlphaFoldDB" id="A0A0D2JBY7"/>
<dbReference type="GeneID" id="25727941"/>
<dbReference type="RefSeq" id="XP_013896232.1">
    <property type="nucleotide sequence ID" value="XM_014040778.1"/>
</dbReference>
<organism evidence="2 3">
    <name type="scientific">Monoraphidium neglectum</name>
    <dbReference type="NCBI Taxonomy" id="145388"/>
    <lineage>
        <taxon>Eukaryota</taxon>
        <taxon>Viridiplantae</taxon>
        <taxon>Chlorophyta</taxon>
        <taxon>core chlorophytes</taxon>
        <taxon>Chlorophyceae</taxon>
        <taxon>CS clade</taxon>
        <taxon>Sphaeropleales</taxon>
        <taxon>Selenastraceae</taxon>
        <taxon>Monoraphidium</taxon>
    </lineage>
</organism>
<feature type="region of interest" description="Disordered" evidence="1">
    <location>
        <begin position="135"/>
        <end position="175"/>
    </location>
</feature>
<feature type="non-terminal residue" evidence="2">
    <location>
        <position position="1"/>
    </location>
</feature>
<protein>
    <submittedName>
        <fullName evidence="2">Uncharacterized protein</fullName>
    </submittedName>
</protein>
<gene>
    <name evidence="2" type="ORF">MNEG_10748</name>
</gene>
<feature type="compositionally biased region" description="Gly residues" evidence="1">
    <location>
        <begin position="83"/>
        <end position="110"/>
    </location>
</feature>
<dbReference type="EMBL" id="KK102663">
    <property type="protein sequence ID" value="KIY97212.1"/>
    <property type="molecule type" value="Genomic_DNA"/>
</dbReference>
<feature type="region of interest" description="Disordered" evidence="1">
    <location>
        <begin position="83"/>
        <end position="111"/>
    </location>
</feature>
<dbReference type="Proteomes" id="UP000054498">
    <property type="component" value="Unassembled WGS sequence"/>
</dbReference>